<evidence type="ECO:0000313" key="2">
    <source>
        <dbReference type="Proteomes" id="UP001392318"/>
    </source>
</evidence>
<gene>
    <name evidence="1" type="ORF">VSR83_29480</name>
</gene>
<name>A0ACC6RRI5_9BURK</name>
<proteinExistence type="predicted"/>
<protein>
    <submittedName>
        <fullName evidence="1">Uncharacterized protein</fullName>
    </submittedName>
</protein>
<dbReference type="Proteomes" id="UP001392318">
    <property type="component" value="Unassembled WGS sequence"/>
</dbReference>
<keyword evidence="2" id="KW-1185">Reference proteome</keyword>
<dbReference type="EMBL" id="JAYMRU010000026">
    <property type="protein sequence ID" value="MEM5404116.1"/>
    <property type="molecule type" value="Genomic_DNA"/>
</dbReference>
<reference evidence="1" key="1">
    <citation type="submission" date="2024-01" db="EMBL/GenBank/DDBJ databases">
        <title>The diversity of rhizobia nodulating Mimosa spp. in eleven states of Brazil covering several biomes is determined by host plant, location, and edaphic factors.</title>
        <authorList>
            <person name="Rouws L."/>
            <person name="Barauna A."/>
            <person name="Beukes C."/>
            <person name="De Faria S.M."/>
            <person name="Gross E."/>
            <person name="Dos Reis Junior F.B."/>
            <person name="Simon M."/>
            <person name="Maluk M."/>
            <person name="Odee D.W."/>
            <person name="Kenicer G."/>
            <person name="Young J.P.W."/>
            <person name="Reis V.M."/>
            <person name="Zilli J."/>
            <person name="James E.K."/>
        </authorList>
    </citation>
    <scope>NUCLEOTIDE SEQUENCE</scope>
    <source>
        <strain evidence="1">JPY452</strain>
    </source>
</reference>
<organism evidence="1 2">
    <name type="scientific">Paraburkholderia unamae</name>
    <dbReference type="NCBI Taxonomy" id="219649"/>
    <lineage>
        <taxon>Bacteria</taxon>
        <taxon>Pseudomonadati</taxon>
        <taxon>Pseudomonadota</taxon>
        <taxon>Betaproteobacteria</taxon>
        <taxon>Burkholderiales</taxon>
        <taxon>Burkholderiaceae</taxon>
        <taxon>Paraburkholderia</taxon>
    </lineage>
</organism>
<evidence type="ECO:0000313" key="1">
    <source>
        <dbReference type="EMBL" id="MEM5404116.1"/>
    </source>
</evidence>
<sequence length="224" mass="24973">MDILNAVLVRLGGIAGILAALCIGAALVFRKAITDWLTKRVAKGLERDADRYRHELSRDMEKYKDELTRAQNVERFKGEIRKAVAERILERRLAALHEVDLALGEIPTWVVTQMAIPLQGRSPLTEFTQKISELGGVLTRHSLYFDAAFQLEYRQYVGALNEHAGQWPEQVTIGSDDPRTLALLRTAGKLQLTVEGMHRQLPDVLADSMIDGRPTQPPADAPPA</sequence>
<accession>A0ACC6RRI5</accession>
<comment type="caution">
    <text evidence="1">The sequence shown here is derived from an EMBL/GenBank/DDBJ whole genome shotgun (WGS) entry which is preliminary data.</text>
</comment>